<dbReference type="PANTHER" id="PTHR40266">
    <property type="entry name" value="TOXIN HIGB-1"/>
    <property type="match status" value="1"/>
</dbReference>
<sequence length="92" mass="10315">MIKSFRHKGLEIFFRTASTRGIQAAHAAKLGRILRSLNVAQAPSDMNLPGYDLHPLKGDLKGSWSVSVNGNWRVIFVFVGTDVELVDYLDYH</sequence>
<name>I3U8S0_ADVKW</name>
<dbReference type="InterPro" id="IPR007711">
    <property type="entry name" value="HigB-1"/>
</dbReference>
<dbReference type="EMBL" id="CP003555">
    <property type="protein sequence ID" value="AFK61408.1"/>
    <property type="molecule type" value="Genomic_DNA"/>
</dbReference>
<gene>
    <name evidence="1" type="ordered locus">TKWG_04335</name>
</gene>
<dbReference type="KEGG" id="aka:TKWG_04335"/>
<organism evidence="1 2">
    <name type="scientific">Advenella kashmirensis (strain DSM 17095 / LMG 22695 / WT001)</name>
    <name type="common">Tetrathiobacter kashmirensis</name>
    <dbReference type="NCBI Taxonomy" id="1036672"/>
    <lineage>
        <taxon>Bacteria</taxon>
        <taxon>Pseudomonadati</taxon>
        <taxon>Pseudomonadota</taxon>
        <taxon>Betaproteobacteria</taxon>
        <taxon>Burkholderiales</taxon>
        <taxon>Alcaligenaceae</taxon>
    </lineage>
</organism>
<dbReference type="Pfam" id="PF05015">
    <property type="entry name" value="HigB-like_toxin"/>
    <property type="match status" value="1"/>
</dbReference>
<reference evidence="2" key="2">
    <citation type="journal article" date="2013" name="PLoS ONE">
        <title>Genome implosion elicits host-confinement in Alcaligenaceae: evidence from the comparative genomics of Tetrathiobacter kashmirensis, a pathogen in the making.</title>
        <authorList>
            <person name="Ghosh W."/>
            <person name="Alam M."/>
            <person name="Roy C."/>
            <person name="Pyne P."/>
            <person name="George A."/>
            <person name="Chakraborty R."/>
            <person name="Majumder S."/>
            <person name="Agarwal A."/>
            <person name="Chakraborty S."/>
            <person name="Majumdar S."/>
            <person name="Gupta S.K."/>
        </authorList>
    </citation>
    <scope>NUCLEOTIDE SEQUENCE [LARGE SCALE GENOMIC DNA]</scope>
    <source>
        <strain evidence="2">WT001</strain>
    </source>
</reference>
<accession>I3U8S0</accession>
<dbReference type="HOGENOM" id="CLU_155111_0_0_4"/>
<dbReference type="RefSeq" id="WP_014749499.1">
    <property type="nucleotide sequence ID" value="NC_017964.1"/>
</dbReference>
<dbReference type="PANTHER" id="PTHR40266:SF2">
    <property type="entry name" value="TOXIN HIGB-1"/>
    <property type="match status" value="1"/>
</dbReference>
<evidence type="ECO:0000313" key="2">
    <source>
        <dbReference type="Proteomes" id="UP000005267"/>
    </source>
</evidence>
<dbReference type="InterPro" id="IPR035093">
    <property type="entry name" value="RelE/ParE_toxin_dom_sf"/>
</dbReference>
<dbReference type="Gene3D" id="3.30.2310.20">
    <property type="entry name" value="RelE-like"/>
    <property type="match status" value="1"/>
</dbReference>
<dbReference type="OrthoDB" id="9801102at2"/>
<keyword evidence="2" id="KW-1185">Reference proteome</keyword>
<evidence type="ECO:0000313" key="1">
    <source>
        <dbReference type="EMBL" id="AFK61408.1"/>
    </source>
</evidence>
<protein>
    <submittedName>
        <fullName evidence="1">Plasmid maintenance system killer</fullName>
    </submittedName>
</protein>
<proteinExistence type="predicted"/>
<reference evidence="1 2" key="1">
    <citation type="journal article" date="2011" name="J. Bacteriol.">
        <title>Whole-genome shotgun sequencing of the sulfur-oxidizing chemoautotroph Tetrathiobacter kashmirensis.</title>
        <authorList>
            <person name="Ghosh W."/>
            <person name="George A."/>
            <person name="Agarwal A."/>
            <person name="Raj P."/>
            <person name="Alam M."/>
            <person name="Pyne P."/>
            <person name="Das Gupta S.K."/>
        </authorList>
    </citation>
    <scope>NUCLEOTIDE SEQUENCE [LARGE SCALE GENOMIC DNA]</scope>
    <source>
        <strain evidence="1 2">WT001</strain>
    </source>
</reference>
<dbReference type="AlphaFoldDB" id="I3U8S0"/>
<dbReference type="Proteomes" id="UP000005267">
    <property type="component" value="Chromosome"/>
</dbReference>
<dbReference type="SUPFAM" id="SSF143011">
    <property type="entry name" value="RelE-like"/>
    <property type="match status" value="1"/>
</dbReference>
<dbReference type="STRING" id="1036672.TKWG_04335"/>